<comment type="caution">
    <text evidence="1">The sequence shown here is derived from an EMBL/GenBank/DDBJ whole genome shotgun (WGS) entry which is preliminary data.</text>
</comment>
<proteinExistence type="predicted"/>
<reference evidence="2" key="1">
    <citation type="journal article" date="2019" name="Int. J. Syst. Evol. Microbiol.">
        <title>The Global Catalogue of Microorganisms (GCM) 10K type strain sequencing project: providing services to taxonomists for standard genome sequencing and annotation.</title>
        <authorList>
            <consortium name="The Broad Institute Genomics Platform"/>
            <consortium name="The Broad Institute Genome Sequencing Center for Infectious Disease"/>
            <person name="Wu L."/>
            <person name="Ma J."/>
        </authorList>
    </citation>
    <scope>NUCLEOTIDE SEQUENCE [LARGE SCALE GENOMIC DNA]</scope>
    <source>
        <strain evidence="2">CGMCC 1.8860</strain>
    </source>
</reference>
<evidence type="ECO:0008006" key="3">
    <source>
        <dbReference type="Google" id="ProtNLM"/>
    </source>
</evidence>
<accession>A0ABQ2PJ65</accession>
<keyword evidence="2" id="KW-1185">Reference proteome</keyword>
<organism evidence="1 2">
    <name type="scientific">Silvimonas amylolytica</name>
    <dbReference type="NCBI Taxonomy" id="449663"/>
    <lineage>
        <taxon>Bacteria</taxon>
        <taxon>Pseudomonadati</taxon>
        <taxon>Pseudomonadota</taxon>
        <taxon>Betaproteobacteria</taxon>
        <taxon>Neisseriales</taxon>
        <taxon>Chitinibacteraceae</taxon>
        <taxon>Silvimonas</taxon>
    </lineage>
</organism>
<dbReference type="Proteomes" id="UP000621859">
    <property type="component" value="Unassembled WGS sequence"/>
</dbReference>
<dbReference type="EMBL" id="BMLY01000001">
    <property type="protein sequence ID" value="GGP25403.1"/>
    <property type="molecule type" value="Genomic_DNA"/>
</dbReference>
<dbReference type="Gene3D" id="2.180.10.10">
    <property type="entry name" value="RHS repeat-associated core"/>
    <property type="match status" value="1"/>
</dbReference>
<evidence type="ECO:0000313" key="2">
    <source>
        <dbReference type="Proteomes" id="UP000621859"/>
    </source>
</evidence>
<protein>
    <recommendedName>
        <fullName evidence="3">YD repeat-containing protein</fullName>
    </recommendedName>
</protein>
<gene>
    <name evidence="1" type="ORF">GCM10010971_12220</name>
</gene>
<evidence type="ECO:0000313" key="1">
    <source>
        <dbReference type="EMBL" id="GGP25403.1"/>
    </source>
</evidence>
<sequence length="109" mass="11915">MRYGGATYPRGWSIYWPVYTNGNEVTGKPSLTDAASHVMQYTSYDANGDLQSMTDLTGKASIFTCDARNRFKTRQEDSDLSTCVYDPAGQLAAAQAMVTTNQQTGRATP</sequence>
<name>A0ABQ2PJ65_9NEIS</name>